<dbReference type="GO" id="GO:0051213">
    <property type="term" value="F:dioxygenase activity"/>
    <property type="evidence" value="ECO:0007669"/>
    <property type="project" value="UniProtKB-KW"/>
</dbReference>
<feature type="domain" description="Cupin type-2" evidence="1">
    <location>
        <begin position="35"/>
        <end position="105"/>
    </location>
</feature>
<gene>
    <name evidence="2" type="ORF">HDF16_005254</name>
</gene>
<keyword evidence="2" id="KW-0223">Dioxygenase</keyword>
<dbReference type="EMBL" id="JACHIP010000014">
    <property type="protein sequence ID" value="MBB5060518.1"/>
    <property type="molecule type" value="Genomic_DNA"/>
</dbReference>
<name>A0A7W7ZII9_9BACT</name>
<dbReference type="Gene3D" id="2.60.120.10">
    <property type="entry name" value="Jelly Rolls"/>
    <property type="match status" value="1"/>
</dbReference>
<evidence type="ECO:0000313" key="3">
    <source>
        <dbReference type="Proteomes" id="UP000540989"/>
    </source>
</evidence>
<dbReference type="InterPro" id="IPR011051">
    <property type="entry name" value="RmlC_Cupin_sf"/>
</dbReference>
<proteinExistence type="predicted"/>
<dbReference type="Proteomes" id="UP000540989">
    <property type="component" value="Unassembled WGS sequence"/>
</dbReference>
<dbReference type="InterPro" id="IPR013096">
    <property type="entry name" value="Cupin_2"/>
</dbReference>
<keyword evidence="2" id="KW-0560">Oxidoreductase</keyword>
<dbReference type="Pfam" id="PF07883">
    <property type="entry name" value="Cupin_2"/>
    <property type="match status" value="1"/>
</dbReference>
<dbReference type="PANTHER" id="PTHR38599">
    <property type="entry name" value="CUPIN DOMAIN PROTEIN (AFU_ORTHOLOGUE AFUA_3G13620)"/>
    <property type="match status" value="1"/>
</dbReference>
<dbReference type="PANTHER" id="PTHR38599:SF1">
    <property type="entry name" value="CUPIN DOMAIN PROTEIN (AFU_ORTHOLOGUE AFUA_3G13620)"/>
    <property type="match status" value="1"/>
</dbReference>
<evidence type="ECO:0000259" key="1">
    <source>
        <dbReference type="Pfam" id="PF07883"/>
    </source>
</evidence>
<dbReference type="RefSeq" id="WP_348641428.1">
    <property type="nucleotide sequence ID" value="NZ_JACHIP010000014.1"/>
</dbReference>
<accession>A0A7W7ZII9</accession>
<comment type="caution">
    <text evidence="2">The sequence shown here is derived from an EMBL/GenBank/DDBJ whole genome shotgun (WGS) entry which is preliminary data.</text>
</comment>
<dbReference type="CDD" id="cd02234">
    <property type="entry name" value="cupin_BLR7677-like"/>
    <property type="match status" value="1"/>
</dbReference>
<evidence type="ECO:0000313" key="2">
    <source>
        <dbReference type="EMBL" id="MBB5060518.1"/>
    </source>
</evidence>
<dbReference type="AlphaFoldDB" id="A0A7W7ZII9"/>
<dbReference type="InterPro" id="IPR014710">
    <property type="entry name" value="RmlC-like_jellyroll"/>
</dbReference>
<organism evidence="2 3">
    <name type="scientific">Granulicella aggregans</name>
    <dbReference type="NCBI Taxonomy" id="474949"/>
    <lineage>
        <taxon>Bacteria</taxon>
        <taxon>Pseudomonadati</taxon>
        <taxon>Acidobacteriota</taxon>
        <taxon>Terriglobia</taxon>
        <taxon>Terriglobales</taxon>
        <taxon>Acidobacteriaceae</taxon>
        <taxon>Granulicella</taxon>
    </lineage>
</organism>
<sequence length="123" mass="13374">MFLMTGMAHAQGMKSTPLFTKNLLDIPGKEAAMLTVEYRPGYEGTIHRHNADVFVYVLEGSIVMQVRGGPEVTLGPGETYFEGLNDVHVGGRNASKTKSAKFLVIAVKKQGTPLVVPEKQAKQ</sequence>
<keyword evidence="3" id="KW-1185">Reference proteome</keyword>
<reference evidence="2 3" key="1">
    <citation type="submission" date="2020-08" db="EMBL/GenBank/DDBJ databases">
        <title>Genomic Encyclopedia of Type Strains, Phase IV (KMG-V): Genome sequencing to study the core and pangenomes of soil and plant-associated prokaryotes.</title>
        <authorList>
            <person name="Whitman W."/>
        </authorList>
    </citation>
    <scope>NUCLEOTIDE SEQUENCE [LARGE SCALE GENOMIC DNA]</scope>
    <source>
        <strain evidence="2 3">M8UP14</strain>
    </source>
</reference>
<protein>
    <submittedName>
        <fullName evidence="2">Quercetin dioxygenase-like cupin family protein</fullName>
    </submittedName>
</protein>
<dbReference type="SUPFAM" id="SSF51182">
    <property type="entry name" value="RmlC-like cupins"/>
    <property type="match status" value="1"/>
</dbReference>